<keyword evidence="3 5" id="KW-0472">Membrane</keyword>
<feature type="region of interest" description="Disordered" evidence="4">
    <location>
        <begin position="994"/>
        <end position="1044"/>
    </location>
</feature>
<name>A0A158QGP2_RODNA</name>
<feature type="transmembrane region" description="Helical" evidence="5">
    <location>
        <begin position="20"/>
        <end position="41"/>
    </location>
</feature>
<keyword evidence="1 5" id="KW-0812">Transmembrane</keyword>
<feature type="transmembrane region" description="Helical" evidence="5">
    <location>
        <begin position="793"/>
        <end position="813"/>
    </location>
</feature>
<dbReference type="PANTHER" id="PTHR23121:SF9">
    <property type="entry name" value="SODIUM-DEPENDENT GLUCOSE TRANSPORTER 1"/>
    <property type="match status" value="1"/>
</dbReference>
<dbReference type="CDD" id="cd06174">
    <property type="entry name" value="MFS"/>
    <property type="match status" value="1"/>
</dbReference>
<dbReference type="WBParaSite" id="HNAJ_0000042201-mRNA-1">
    <property type="protein sequence ID" value="HNAJ_0000042201-mRNA-1"/>
    <property type="gene ID" value="HNAJ_0000042201"/>
</dbReference>
<feature type="transmembrane region" description="Helical" evidence="5">
    <location>
        <begin position="150"/>
        <end position="170"/>
    </location>
</feature>
<protein>
    <submittedName>
        <fullName evidence="6">MFS_1_like domain-containing protein</fullName>
    </submittedName>
</protein>
<evidence type="ECO:0000313" key="6">
    <source>
        <dbReference type="WBParaSite" id="HNAJ_0000042201-mRNA-1"/>
    </source>
</evidence>
<evidence type="ECO:0000256" key="3">
    <source>
        <dbReference type="ARBA" id="ARBA00023136"/>
    </source>
</evidence>
<feature type="transmembrane region" description="Helical" evidence="5">
    <location>
        <begin position="626"/>
        <end position="649"/>
    </location>
</feature>
<accession>A0A158QGP2</accession>
<feature type="transmembrane region" description="Helical" evidence="5">
    <location>
        <begin position="833"/>
        <end position="853"/>
    </location>
</feature>
<sequence>MTLNVLSNFKSLENNQSQKLSGYAFTSFIITFLVLGLSVSISGPSVMFLEEIAYTWEDEVALIFTSRAVGSMGGWLASYAILEDTHKHCGVLFGYGLFGLIIVNFSVAFTHHLWWLLAAFAFQGAFIVAVAQGCLSYVRKHSLSSNHIQQFLVFISLIGCALAPVLFIPLSSRSNMNNATIFMSAVNGTISKNGHPVIQTISRSPRSLISVESPSGNNINLPPPFIVDRSILNTSMETDLITVKPSPTLTTNASMISSTSTIAEILLSSNYDQSSSIYFTTPAPSHVSLAKSEHINATEEITTSKSPSSDAISSIFTTLFSSDYLTTVPPDLKNDTKIITESISSETETTKSPEYISNGTDFTTSLEVELNGTTIEALLEDNLNISTLEVATNASEGLGKPDIVDAEHLNQDSNSADGSNTVVKMKLADEDVRIAEQQAKAAKIAEKESHLKAESQVTTTTEVNEEPETLTTAADDTTKPSVVDATHLSQDQNTADGSNPADIMKHLTDEINNEDSEIPPIIVITNPTSTVKEEAEVQASEDSHIVTEPLSQTTTSLPSTLTNASVAIQTPQTAPPPSTPITAEVKPRSNDTYRLTSTYNSKWDTRTPRRWQDESTRLQYMKAVRYVYLSVGLFTVLSWFIILPLTGIFTSVRPFLECFSVQASSNSVNQQANVTIPDNDLMRTDTNEELQASSPTDSESTPTQLATKNVAWCAEDVEETTVVEPNLRASISVPNFAVLRSSRHNQTRTQDKNAHLIRLETRKEASETPEQLVYLKYAPRPTVWPLVTCPADFWVLAATFIFAGLETTYGAFIHSFTLGTLHWSPSPARAFHIAALFIRTVGSLVCLICTTILKEMTTSHLVYLAPADNNSRVIYESWSIARDKATWISTAGLGLGLGAIAGSGLHIHQPRGYILYLAMLLGQSIVPASAGYLTERVFHKNASQTLGRTTMILSILLFLFLLADLILQLVRRFFWWEKVTQWLSPFPKTFNDKNPQRKLKSRTSQSNSVDPITNKEIRPKVDWIESPSSPSDIPLAVRSMDSIP</sequence>
<feature type="transmembrane region" description="Helical" evidence="5">
    <location>
        <begin position="89"/>
        <end position="107"/>
    </location>
</feature>
<feature type="compositionally biased region" description="Basic and acidic residues" evidence="4">
    <location>
        <begin position="1013"/>
        <end position="1023"/>
    </location>
</feature>
<dbReference type="AlphaFoldDB" id="A0A158QGP2"/>
<feature type="transmembrane region" description="Helical" evidence="5">
    <location>
        <begin position="946"/>
        <end position="970"/>
    </location>
</feature>
<feature type="transmembrane region" description="Helical" evidence="5">
    <location>
        <begin position="61"/>
        <end position="82"/>
    </location>
</feature>
<feature type="transmembrane region" description="Helical" evidence="5">
    <location>
        <begin position="113"/>
        <end position="138"/>
    </location>
</feature>
<reference evidence="6" key="1">
    <citation type="submission" date="2016-04" db="UniProtKB">
        <authorList>
            <consortium name="WormBaseParasite"/>
        </authorList>
    </citation>
    <scope>IDENTIFICATION</scope>
</reference>
<evidence type="ECO:0000256" key="1">
    <source>
        <dbReference type="ARBA" id="ARBA00022692"/>
    </source>
</evidence>
<evidence type="ECO:0000256" key="2">
    <source>
        <dbReference type="ARBA" id="ARBA00022989"/>
    </source>
</evidence>
<keyword evidence="2 5" id="KW-1133">Transmembrane helix</keyword>
<proteinExistence type="predicted"/>
<dbReference type="PANTHER" id="PTHR23121">
    <property type="entry name" value="SODIUM-DEPENDENT GLUCOSE TRANSPORTER 1"/>
    <property type="match status" value="1"/>
</dbReference>
<feature type="compositionally biased region" description="Polar residues" evidence="4">
    <location>
        <begin position="1002"/>
        <end position="1011"/>
    </location>
</feature>
<feature type="region of interest" description="Disordered" evidence="4">
    <location>
        <begin position="451"/>
        <end position="475"/>
    </location>
</feature>
<organism evidence="6">
    <name type="scientific">Rodentolepis nana</name>
    <name type="common">Dwarf tapeworm</name>
    <name type="synonym">Hymenolepis nana</name>
    <dbReference type="NCBI Taxonomy" id="102285"/>
    <lineage>
        <taxon>Eukaryota</taxon>
        <taxon>Metazoa</taxon>
        <taxon>Spiralia</taxon>
        <taxon>Lophotrochozoa</taxon>
        <taxon>Platyhelminthes</taxon>
        <taxon>Cestoda</taxon>
        <taxon>Eucestoda</taxon>
        <taxon>Cyclophyllidea</taxon>
        <taxon>Hymenolepididae</taxon>
        <taxon>Rodentolepis</taxon>
    </lineage>
</organism>
<evidence type="ECO:0000256" key="4">
    <source>
        <dbReference type="SAM" id="MobiDB-lite"/>
    </source>
</evidence>
<feature type="transmembrane region" description="Helical" evidence="5">
    <location>
        <begin position="913"/>
        <end position="934"/>
    </location>
</feature>
<evidence type="ECO:0000256" key="5">
    <source>
        <dbReference type="SAM" id="Phobius"/>
    </source>
</evidence>
<feature type="transmembrane region" description="Helical" evidence="5">
    <location>
        <begin position="885"/>
        <end position="907"/>
    </location>
</feature>